<dbReference type="AlphaFoldDB" id="A0A1N7E101"/>
<evidence type="ECO:0000256" key="2">
    <source>
        <dbReference type="ARBA" id="ARBA00023002"/>
    </source>
</evidence>
<dbReference type="Proteomes" id="UP000186914">
    <property type="component" value="Unassembled WGS sequence"/>
</dbReference>
<feature type="domain" description="NADH:flavin oxidoreductase/NADH oxidase N-terminal" evidence="4">
    <location>
        <begin position="41"/>
        <end position="275"/>
    </location>
</feature>
<evidence type="ECO:0000256" key="1">
    <source>
        <dbReference type="ARBA" id="ARBA00022630"/>
    </source>
</evidence>
<name>A0A1N7E101_9EURY</name>
<dbReference type="GO" id="GO:0016491">
    <property type="term" value="F:oxidoreductase activity"/>
    <property type="evidence" value="ECO:0007669"/>
    <property type="project" value="UniProtKB-KW"/>
</dbReference>
<dbReference type="InterPro" id="IPR013785">
    <property type="entry name" value="Aldolase_TIM"/>
</dbReference>
<dbReference type="OrthoDB" id="24876at2157"/>
<dbReference type="Pfam" id="PF00724">
    <property type="entry name" value="Oxidored_FMN"/>
    <property type="match status" value="1"/>
</dbReference>
<proteinExistence type="predicted"/>
<dbReference type="GO" id="GO:0010181">
    <property type="term" value="F:FMN binding"/>
    <property type="evidence" value="ECO:0007669"/>
    <property type="project" value="InterPro"/>
</dbReference>
<keyword evidence="6" id="KW-1185">Reference proteome</keyword>
<gene>
    <name evidence="5" type="ORF">SAMN05421858_3925</name>
</gene>
<evidence type="ECO:0000256" key="3">
    <source>
        <dbReference type="SAM" id="MobiDB-lite"/>
    </source>
</evidence>
<dbReference type="InterPro" id="IPR001155">
    <property type="entry name" value="OxRdtase_FMN_N"/>
</dbReference>
<dbReference type="PANTHER" id="PTHR43656:SF2">
    <property type="entry name" value="BINDING OXIDOREDUCTASE, PUTATIVE (AFU_ORTHOLOGUE AFUA_2G08260)-RELATED"/>
    <property type="match status" value="1"/>
</dbReference>
<dbReference type="Gene3D" id="3.20.20.70">
    <property type="entry name" value="Aldolase class I"/>
    <property type="match status" value="1"/>
</dbReference>
<accession>A0A1N7E101</accession>
<keyword evidence="2" id="KW-0560">Oxidoreductase</keyword>
<dbReference type="PANTHER" id="PTHR43656">
    <property type="entry name" value="BINDING OXIDOREDUCTASE, PUTATIVE (AFU_ORTHOLOGUE AFUA_2G08260)-RELATED"/>
    <property type="match status" value="1"/>
</dbReference>
<dbReference type="InterPro" id="IPR051799">
    <property type="entry name" value="NADH_flavin_oxidoreductase"/>
</dbReference>
<feature type="region of interest" description="Disordered" evidence="3">
    <location>
        <begin position="423"/>
        <end position="443"/>
    </location>
</feature>
<evidence type="ECO:0000259" key="4">
    <source>
        <dbReference type="Pfam" id="PF00724"/>
    </source>
</evidence>
<evidence type="ECO:0000313" key="6">
    <source>
        <dbReference type="Proteomes" id="UP000186914"/>
    </source>
</evidence>
<keyword evidence="1" id="KW-0285">Flavoprotein</keyword>
<organism evidence="5 6">
    <name type="scientific">Haladaptatus litoreus</name>
    <dbReference type="NCBI Taxonomy" id="553468"/>
    <lineage>
        <taxon>Archaea</taxon>
        <taxon>Methanobacteriati</taxon>
        <taxon>Methanobacteriota</taxon>
        <taxon>Stenosarchaea group</taxon>
        <taxon>Halobacteria</taxon>
        <taxon>Halobacteriales</taxon>
        <taxon>Haladaptataceae</taxon>
        <taxon>Haladaptatus</taxon>
    </lineage>
</organism>
<evidence type="ECO:0000313" key="5">
    <source>
        <dbReference type="EMBL" id="SIR81750.1"/>
    </source>
</evidence>
<protein>
    <submittedName>
        <fullName evidence="5">2,4-dienoyl-CoA reductase</fullName>
    </submittedName>
</protein>
<feature type="compositionally biased region" description="Basic and acidic residues" evidence="3">
    <location>
        <begin position="428"/>
        <end position="443"/>
    </location>
</feature>
<dbReference type="SUPFAM" id="SSF51395">
    <property type="entry name" value="FMN-linked oxidoreductases"/>
    <property type="match status" value="1"/>
</dbReference>
<dbReference type="EMBL" id="FTNO01000005">
    <property type="protein sequence ID" value="SIR81750.1"/>
    <property type="molecule type" value="Genomic_DNA"/>
</dbReference>
<sequence>MLSKYFELQSGQASGLPATISPQTFTLKPDESKPNVPELEDPLEIAGVELPNRLYRAPLLECAGNGPDAVDALIRELEPAAESGVGLVCQGATIVRGKGGCAAPGMTRVHDPKFVAKLERLTDAIHDHDSRIFVQLEHGGLRSMETWHAGYRAEHPDLRQLAVSRPPAVLRALDRVGFLSYDAHVLDTAEVYDLAEDFGESAKHAIDAGYDGIHIAGANMGIVQQFLSPFYNRRTDEFGGSLAERTNFLELVHDEIRKRVGPDVPIVTKVPAETTAPPFVRKHLSLADGVRICDRLSDVGFDALVPVQASVFWDASIVRGAFPARAWRDERFREGYADAFGSKWRASMVALLNWLQSKKYDFDPAWNRPFTRRVTDRVSVPVLAEGGIRTRNGIDRLLDEGDCDAVGMGRPFYAEPRLPARILGNGSERNKGGEGNKGSEGDEKTGTAVVCENCNNCTVPQATGARGVCRTPTVLEKRGELRKAGVYDVDDSGGRPNR</sequence>
<reference evidence="6" key="1">
    <citation type="submission" date="2017-01" db="EMBL/GenBank/DDBJ databases">
        <authorList>
            <person name="Varghese N."/>
            <person name="Submissions S."/>
        </authorList>
    </citation>
    <scope>NUCLEOTIDE SEQUENCE [LARGE SCALE GENOMIC DNA]</scope>
    <source>
        <strain evidence="6">CGMCC 1.7737</strain>
    </source>
</reference>